<evidence type="ECO:0000256" key="2">
    <source>
        <dbReference type="ARBA" id="ARBA00022490"/>
    </source>
</evidence>
<dbReference type="GO" id="GO:0006450">
    <property type="term" value="P:regulation of translational fidelity"/>
    <property type="evidence" value="ECO:0007669"/>
    <property type="project" value="TreeGrafter"/>
</dbReference>
<evidence type="ECO:0000256" key="3">
    <source>
        <dbReference type="ARBA" id="ARBA00022679"/>
    </source>
</evidence>
<dbReference type="GO" id="GO:0000049">
    <property type="term" value="F:tRNA binding"/>
    <property type="evidence" value="ECO:0007669"/>
    <property type="project" value="TreeGrafter"/>
</dbReference>
<keyword evidence="3 9" id="KW-0808">Transferase</keyword>
<name>A0A369CJN1_9GAMM</name>
<dbReference type="Gene3D" id="3.90.870.10">
    <property type="entry name" value="DHBP synthase"/>
    <property type="match status" value="1"/>
</dbReference>
<accession>A0A369CJN1</accession>
<protein>
    <recommendedName>
        <fullName evidence="9">Threonylcarbamoyl-AMP synthase</fullName>
        <shortName evidence="9">TC-AMP synthase</shortName>
        <ecNumber evidence="9">2.7.7.87</ecNumber>
    </recommendedName>
    <alternativeName>
        <fullName evidence="9">L-threonylcarbamoyladenylate synthase</fullName>
    </alternativeName>
    <alternativeName>
        <fullName evidence="9">t(6)A37 threonylcarbamoyladenosine biosynthesis protein TsaC</fullName>
    </alternativeName>
    <alternativeName>
        <fullName evidence="9">tRNA threonylcarbamoyladenosine biosynthesis protein TsaC</fullName>
    </alternativeName>
</protein>
<evidence type="ECO:0000256" key="8">
    <source>
        <dbReference type="ARBA" id="ARBA00048366"/>
    </source>
</evidence>
<dbReference type="GO" id="GO:0005524">
    <property type="term" value="F:ATP binding"/>
    <property type="evidence" value="ECO:0007669"/>
    <property type="project" value="UniProtKB-UniRule"/>
</dbReference>
<dbReference type="EMBL" id="QPJY01000001">
    <property type="protein sequence ID" value="RCX32906.1"/>
    <property type="molecule type" value="Genomic_DNA"/>
</dbReference>
<dbReference type="OrthoDB" id="9814580at2"/>
<organism evidence="11 12">
    <name type="scientific">Thioalbus denitrificans</name>
    <dbReference type="NCBI Taxonomy" id="547122"/>
    <lineage>
        <taxon>Bacteria</taxon>
        <taxon>Pseudomonadati</taxon>
        <taxon>Pseudomonadota</taxon>
        <taxon>Gammaproteobacteria</taxon>
        <taxon>Chromatiales</taxon>
        <taxon>Ectothiorhodospiraceae</taxon>
        <taxon>Thioalbus</taxon>
    </lineage>
</organism>
<evidence type="ECO:0000256" key="4">
    <source>
        <dbReference type="ARBA" id="ARBA00022694"/>
    </source>
</evidence>
<gene>
    <name evidence="9" type="primary">tsaC</name>
    <name evidence="11" type="ORF">DFQ59_101204</name>
</gene>
<dbReference type="GO" id="GO:0003725">
    <property type="term" value="F:double-stranded RNA binding"/>
    <property type="evidence" value="ECO:0007669"/>
    <property type="project" value="InterPro"/>
</dbReference>
<reference evidence="11 12" key="1">
    <citation type="submission" date="2018-07" db="EMBL/GenBank/DDBJ databases">
        <title>Genomic Encyclopedia of Type Strains, Phase IV (KMG-IV): sequencing the most valuable type-strain genomes for metagenomic binning, comparative biology and taxonomic classification.</title>
        <authorList>
            <person name="Goeker M."/>
        </authorList>
    </citation>
    <scope>NUCLEOTIDE SEQUENCE [LARGE SCALE GENOMIC DNA]</scope>
    <source>
        <strain evidence="11 12">DSM 26407</strain>
    </source>
</reference>
<dbReference type="AlphaFoldDB" id="A0A369CJN1"/>
<keyword evidence="4 9" id="KW-0819">tRNA processing</keyword>
<dbReference type="InterPro" id="IPR006070">
    <property type="entry name" value="Sua5-like_dom"/>
</dbReference>
<keyword evidence="2 9" id="KW-0963">Cytoplasm</keyword>
<evidence type="ECO:0000259" key="10">
    <source>
        <dbReference type="PROSITE" id="PS51163"/>
    </source>
</evidence>
<comment type="subcellular location">
    <subcellularLocation>
        <location evidence="1 9">Cytoplasm</location>
    </subcellularLocation>
</comment>
<evidence type="ECO:0000313" key="11">
    <source>
        <dbReference type="EMBL" id="RCX32906.1"/>
    </source>
</evidence>
<dbReference type="InterPro" id="IPR050156">
    <property type="entry name" value="TC-AMP_synthase_SUA5"/>
</dbReference>
<dbReference type="Pfam" id="PF01300">
    <property type="entry name" value="Sua5_yciO_yrdC"/>
    <property type="match status" value="1"/>
</dbReference>
<dbReference type="InterPro" id="IPR017945">
    <property type="entry name" value="DHBP_synth_RibB-like_a/b_dom"/>
</dbReference>
<evidence type="ECO:0000256" key="5">
    <source>
        <dbReference type="ARBA" id="ARBA00022695"/>
    </source>
</evidence>
<evidence type="ECO:0000313" key="12">
    <source>
        <dbReference type="Proteomes" id="UP000252707"/>
    </source>
</evidence>
<comment type="similarity">
    <text evidence="9">Belongs to the SUA5 family. TsaC subfamily.</text>
</comment>
<dbReference type="SUPFAM" id="SSF55821">
    <property type="entry name" value="YrdC/RibB"/>
    <property type="match status" value="1"/>
</dbReference>
<feature type="domain" description="YrdC-like" evidence="10">
    <location>
        <begin position="6"/>
        <end position="188"/>
    </location>
</feature>
<dbReference type="EC" id="2.7.7.87" evidence="9"/>
<evidence type="ECO:0000256" key="7">
    <source>
        <dbReference type="ARBA" id="ARBA00022840"/>
    </source>
</evidence>
<keyword evidence="6 9" id="KW-0547">Nucleotide-binding</keyword>
<comment type="caution">
    <text evidence="11">The sequence shown here is derived from an EMBL/GenBank/DDBJ whole genome shotgun (WGS) entry which is preliminary data.</text>
</comment>
<dbReference type="PANTHER" id="PTHR17490">
    <property type="entry name" value="SUA5"/>
    <property type="match status" value="1"/>
</dbReference>
<comment type="catalytic activity">
    <reaction evidence="8 9">
        <text>L-threonine + hydrogencarbonate + ATP = L-threonylcarbamoyladenylate + diphosphate + H2O</text>
        <dbReference type="Rhea" id="RHEA:36407"/>
        <dbReference type="ChEBI" id="CHEBI:15377"/>
        <dbReference type="ChEBI" id="CHEBI:17544"/>
        <dbReference type="ChEBI" id="CHEBI:30616"/>
        <dbReference type="ChEBI" id="CHEBI:33019"/>
        <dbReference type="ChEBI" id="CHEBI:57926"/>
        <dbReference type="ChEBI" id="CHEBI:73682"/>
        <dbReference type="EC" id="2.7.7.87"/>
    </reaction>
</comment>
<evidence type="ECO:0000256" key="9">
    <source>
        <dbReference type="HAMAP-Rule" id="MF_01852"/>
    </source>
</evidence>
<dbReference type="GO" id="GO:0005737">
    <property type="term" value="C:cytoplasm"/>
    <property type="evidence" value="ECO:0007669"/>
    <property type="project" value="UniProtKB-SubCell"/>
</dbReference>
<proteinExistence type="inferred from homology"/>
<dbReference type="PANTHER" id="PTHR17490:SF18">
    <property type="entry name" value="THREONYLCARBAMOYL-AMP SYNTHASE"/>
    <property type="match status" value="1"/>
</dbReference>
<comment type="function">
    <text evidence="9">Required for the formation of a threonylcarbamoyl group on adenosine at position 37 (t(6)A37) in tRNAs that read codons beginning with adenine. Catalyzes the conversion of L-threonine, HCO(3)(-)/CO(2) and ATP to give threonylcarbamoyl-AMP (TC-AMP) as the acyladenylate intermediate, with the release of diphosphate.</text>
</comment>
<evidence type="ECO:0000256" key="1">
    <source>
        <dbReference type="ARBA" id="ARBA00004496"/>
    </source>
</evidence>
<sequence length="188" mass="20070">MNAPRGWPLGRAVRVVRGGGVIAYPTEAVYGLGCDPLDPVAVLRLLLLKARVAEKGLILIGADLSQFDSLLLPLAPALRAKVLASWPGAVTWLLPSRPECPQWLTGGRETLAVRVPDHPLSLALCRALGHPLVSTSANPAGRAPARSALQVRRYFGDRLDYILAGPVGGRRRPSEIRDGRTGTVIRPG</sequence>
<dbReference type="HAMAP" id="MF_01852">
    <property type="entry name" value="TsaC"/>
    <property type="match status" value="1"/>
</dbReference>
<dbReference type="PROSITE" id="PS51163">
    <property type="entry name" value="YRDC"/>
    <property type="match status" value="1"/>
</dbReference>
<dbReference type="GO" id="GO:0061710">
    <property type="term" value="F:L-threonylcarbamoyladenylate synthase"/>
    <property type="evidence" value="ECO:0007669"/>
    <property type="project" value="UniProtKB-EC"/>
</dbReference>
<evidence type="ECO:0000256" key="6">
    <source>
        <dbReference type="ARBA" id="ARBA00022741"/>
    </source>
</evidence>
<dbReference type="RefSeq" id="WP_114277804.1">
    <property type="nucleotide sequence ID" value="NZ_QPJY01000001.1"/>
</dbReference>
<keyword evidence="7 9" id="KW-0067">ATP-binding</keyword>
<keyword evidence="12" id="KW-1185">Reference proteome</keyword>
<dbReference type="Proteomes" id="UP000252707">
    <property type="component" value="Unassembled WGS sequence"/>
</dbReference>
<keyword evidence="5 9" id="KW-0548">Nucleotidyltransferase</keyword>
<dbReference type="GO" id="GO:0002949">
    <property type="term" value="P:tRNA threonylcarbamoyladenosine modification"/>
    <property type="evidence" value="ECO:0007669"/>
    <property type="project" value="UniProtKB-UniRule"/>
</dbReference>
<dbReference type="InterPro" id="IPR023535">
    <property type="entry name" value="TC-AMP_synthase"/>
</dbReference>